<sequence>MTDRRLTRLLGASAILNVFAAGVIGGGLLMLSHQGIGHRIDPAHRPITEAGATLPAPDRGRFAHIMRQTVRDNRELPRIARENRQAAAALFMQPDFDAVAVNAALARARDADLALRTRLETEAVNFAATLPLDERALLAAGLAHGGPLHHPKHPVAAPK</sequence>
<gene>
    <name evidence="1" type="ORF">HN018_09390</name>
</gene>
<keyword evidence="2" id="KW-1185">Reference proteome</keyword>
<dbReference type="InterPro" id="IPR025961">
    <property type="entry name" value="Metal_resist"/>
</dbReference>
<dbReference type="Pfam" id="PF13801">
    <property type="entry name" value="Metal_resist"/>
    <property type="match status" value="1"/>
</dbReference>
<dbReference type="Proteomes" id="UP000500767">
    <property type="component" value="Chromosome"/>
</dbReference>
<proteinExistence type="predicted"/>
<evidence type="ECO:0000313" key="1">
    <source>
        <dbReference type="EMBL" id="QKE90229.1"/>
    </source>
</evidence>
<evidence type="ECO:0000313" key="2">
    <source>
        <dbReference type="Proteomes" id="UP000500767"/>
    </source>
</evidence>
<accession>A0A6M8HP41</accession>
<dbReference type="EMBL" id="CP053708">
    <property type="protein sequence ID" value="QKE90229.1"/>
    <property type="molecule type" value="Genomic_DNA"/>
</dbReference>
<dbReference type="AlphaFoldDB" id="A0A6M8HP41"/>
<dbReference type="KEGG" id="lck:HN018_09390"/>
<name>A0A6M8HP41_9PROT</name>
<reference evidence="1 2" key="1">
    <citation type="journal article" date="2014" name="World J. Microbiol. Biotechnol.">
        <title>Biodiversity and physiological characteristics of Antarctic and Arctic lichens-associated bacteria.</title>
        <authorList>
            <person name="Lee Y.M."/>
            <person name="Kim E.H."/>
            <person name="Lee H.K."/>
            <person name="Hong S.G."/>
        </authorList>
    </citation>
    <scope>NUCLEOTIDE SEQUENCE [LARGE SCALE GENOMIC DNA]</scope>
    <source>
        <strain evidence="1 2">PAMC 26569</strain>
    </source>
</reference>
<organism evidence="1 2">
    <name type="scientific">Lichenicola cladoniae</name>
    <dbReference type="NCBI Taxonomy" id="1484109"/>
    <lineage>
        <taxon>Bacteria</taxon>
        <taxon>Pseudomonadati</taxon>
        <taxon>Pseudomonadota</taxon>
        <taxon>Alphaproteobacteria</taxon>
        <taxon>Acetobacterales</taxon>
        <taxon>Acetobacteraceae</taxon>
        <taxon>Lichenicola</taxon>
    </lineage>
</organism>
<protein>
    <submittedName>
        <fullName evidence="1">Periplasmic heavy metal sensor</fullName>
    </submittedName>
</protein>
<dbReference type="RefSeq" id="WP_171834090.1">
    <property type="nucleotide sequence ID" value="NZ_CP053708.1"/>
</dbReference>